<reference evidence="1" key="1">
    <citation type="submission" date="2009-11" db="EMBL/GenBank/DDBJ databases">
        <authorList>
            <consortium name="The Broad Institute Genome Sequencing Platform"/>
            <person name="Ward D."/>
            <person name="Feldgarden M."/>
            <person name="Earl A."/>
            <person name="Young S.K."/>
            <person name="Zeng Q."/>
            <person name="Koehrsen M."/>
            <person name="Alvarado L."/>
            <person name="Berlin A."/>
            <person name="Bochicchio J."/>
            <person name="Borenstein D."/>
            <person name="Chapman S.B."/>
            <person name="Chen Z."/>
            <person name="Engels R."/>
            <person name="Freedman E."/>
            <person name="Gellesch M."/>
            <person name="Goldberg J."/>
            <person name="Griggs A."/>
            <person name="Gujja S."/>
            <person name="Heilman E."/>
            <person name="Heiman D."/>
            <person name="Hepburn T."/>
            <person name="Howarth C."/>
            <person name="Jen D."/>
            <person name="Larson L."/>
            <person name="Lewis B."/>
            <person name="Mehta T."/>
            <person name="Park D."/>
            <person name="Pearson M."/>
            <person name="Roberts A."/>
            <person name="Saif S."/>
            <person name="Shea T."/>
            <person name="Shenoy N."/>
            <person name="Sisk P."/>
            <person name="Stolte C."/>
            <person name="Sykes S."/>
            <person name="Thomson T."/>
            <person name="Walk T."/>
            <person name="White J."/>
            <person name="Yandava C."/>
            <person name="Izard J."/>
            <person name="Baranova O.V."/>
            <person name="Blanton J.M."/>
            <person name="Tanner A.C."/>
            <person name="Dewhirst F.E."/>
            <person name="Haas B."/>
            <person name="Nusbaum C."/>
            <person name="Birren B."/>
        </authorList>
    </citation>
    <scope>NUCLEOTIDE SEQUENCE [LARGE SCALE GENOMIC DNA]</scope>
    <source>
        <strain evidence="1">1-1 BBBD Race 1</strain>
    </source>
</reference>
<evidence type="ECO:0000313" key="3">
    <source>
        <dbReference type="Proteomes" id="UP000005240"/>
    </source>
</evidence>
<dbReference type="OrthoDB" id="2506894at2759"/>
<dbReference type="EMBL" id="ADAS02000128">
    <property type="protein sequence ID" value="OAV89436.1"/>
    <property type="molecule type" value="Genomic_DNA"/>
</dbReference>
<sequence>MSVNEVNTSFFQLLKHNGPLYLTLIGNTLHLHIAEKQPSLDDTTEENKELEHHLLKAHFKKMKEDYKLKQAKLIKKMNQNQALSAEEEEWLNDQGNLIDKQLLIEKIKALSNKSTLALTTDNARI</sequence>
<organism evidence="1">
    <name type="scientific">Puccinia triticina (isolate 1-1 / race 1 (BBBD))</name>
    <name type="common">Brown leaf rust fungus</name>
    <dbReference type="NCBI Taxonomy" id="630390"/>
    <lineage>
        <taxon>Eukaryota</taxon>
        <taxon>Fungi</taxon>
        <taxon>Dikarya</taxon>
        <taxon>Basidiomycota</taxon>
        <taxon>Pucciniomycotina</taxon>
        <taxon>Pucciniomycetes</taxon>
        <taxon>Pucciniales</taxon>
        <taxon>Pucciniaceae</taxon>
        <taxon>Puccinia</taxon>
    </lineage>
</organism>
<name>A0A180G9Q3_PUCT1</name>
<reference evidence="1" key="2">
    <citation type="submission" date="2016-05" db="EMBL/GenBank/DDBJ databases">
        <title>Comparative analysis highlights variable genome content of wheat rusts and divergence of the mating loci.</title>
        <authorList>
            <person name="Cuomo C.A."/>
            <person name="Bakkeren G."/>
            <person name="Szabo L."/>
            <person name="Khalil H."/>
            <person name="Joly D."/>
            <person name="Goldberg J."/>
            <person name="Young S."/>
            <person name="Zeng Q."/>
            <person name="Fellers J."/>
        </authorList>
    </citation>
    <scope>NUCLEOTIDE SEQUENCE [LARGE SCALE GENOMIC DNA]</scope>
    <source>
        <strain evidence="1">1-1 BBBD Race 1</strain>
    </source>
</reference>
<gene>
    <name evidence="1" type="ORF">PTTG_28688</name>
</gene>
<dbReference type="AlphaFoldDB" id="A0A180G9Q3"/>
<protein>
    <submittedName>
        <fullName evidence="1 2">Uncharacterized protein</fullName>
    </submittedName>
</protein>
<evidence type="ECO:0000313" key="2">
    <source>
        <dbReference type="EnsemblFungi" id="PTTG_28688-t43_1-p1"/>
    </source>
</evidence>
<dbReference type="VEuPathDB" id="FungiDB:PTTG_28688"/>
<accession>A0A180G9Q3</accession>
<evidence type="ECO:0000313" key="1">
    <source>
        <dbReference type="EMBL" id="OAV89436.1"/>
    </source>
</evidence>
<keyword evidence="3" id="KW-1185">Reference proteome</keyword>
<dbReference type="EnsemblFungi" id="PTTG_28688-t43_1">
    <property type="protein sequence ID" value="PTTG_28688-t43_1-p1"/>
    <property type="gene ID" value="PTTG_28688"/>
</dbReference>
<dbReference type="Proteomes" id="UP000005240">
    <property type="component" value="Unassembled WGS sequence"/>
</dbReference>
<reference evidence="2 3" key="3">
    <citation type="journal article" date="2017" name="G3 (Bethesda)">
        <title>Comparative analysis highlights variable genome content of wheat rusts and divergence of the mating loci.</title>
        <authorList>
            <person name="Cuomo C.A."/>
            <person name="Bakkeren G."/>
            <person name="Khalil H.B."/>
            <person name="Panwar V."/>
            <person name="Joly D."/>
            <person name="Linning R."/>
            <person name="Sakthikumar S."/>
            <person name="Song X."/>
            <person name="Adiconis X."/>
            <person name="Fan L."/>
            <person name="Goldberg J.M."/>
            <person name="Levin J.Z."/>
            <person name="Young S."/>
            <person name="Zeng Q."/>
            <person name="Anikster Y."/>
            <person name="Bruce M."/>
            <person name="Wang M."/>
            <person name="Yin C."/>
            <person name="McCallum B."/>
            <person name="Szabo L.J."/>
            <person name="Hulbert S."/>
            <person name="Chen X."/>
            <person name="Fellers J.P."/>
        </authorList>
    </citation>
    <scope>NUCLEOTIDE SEQUENCE</scope>
    <source>
        <strain evidence="2">isolate 1-1 / race 1 (BBBD)</strain>
        <strain evidence="3">Isolate 1-1 / race 1 (BBBD)</strain>
    </source>
</reference>
<dbReference type="STRING" id="630390.A0A180G9Q3"/>
<proteinExistence type="predicted"/>
<reference evidence="2" key="4">
    <citation type="submission" date="2025-05" db="UniProtKB">
        <authorList>
            <consortium name="EnsemblFungi"/>
        </authorList>
    </citation>
    <scope>IDENTIFICATION</scope>
    <source>
        <strain evidence="2">isolate 1-1 / race 1 (BBBD)</strain>
    </source>
</reference>